<dbReference type="Pfam" id="PF08447">
    <property type="entry name" value="PAS_3"/>
    <property type="match status" value="1"/>
</dbReference>
<proteinExistence type="predicted"/>
<dbReference type="PROSITE" id="PS50110">
    <property type="entry name" value="RESPONSE_REGULATORY"/>
    <property type="match status" value="1"/>
</dbReference>
<evidence type="ECO:0000256" key="8">
    <source>
        <dbReference type="ARBA" id="ARBA00022777"/>
    </source>
</evidence>
<feature type="region of interest" description="Disordered" evidence="13">
    <location>
        <begin position="1"/>
        <end position="56"/>
    </location>
</feature>
<feature type="domain" description="Response regulatory" evidence="15">
    <location>
        <begin position="1094"/>
        <end position="1222"/>
    </location>
</feature>
<evidence type="ECO:0000313" key="18">
    <source>
        <dbReference type="EMBL" id="THX43512.1"/>
    </source>
</evidence>
<dbReference type="SMART" id="SM00086">
    <property type="entry name" value="PAC"/>
    <property type="match status" value="1"/>
</dbReference>
<dbReference type="GO" id="GO:0009365">
    <property type="term" value="C:protein histidine kinase complex"/>
    <property type="evidence" value="ECO:0007669"/>
    <property type="project" value="UniProtKB-ARBA"/>
</dbReference>
<dbReference type="FunFam" id="1.10.287.130:FF:000002">
    <property type="entry name" value="Two-component osmosensing histidine kinase"/>
    <property type="match status" value="1"/>
</dbReference>
<dbReference type="Pfam" id="PF00072">
    <property type="entry name" value="Response_reg"/>
    <property type="match status" value="1"/>
</dbReference>
<keyword evidence="9" id="KW-0067">ATP-binding</keyword>
<feature type="modified residue" description="4-aspartylphosphate" evidence="12">
    <location>
        <position position="1149"/>
    </location>
</feature>
<dbReference type="PROSITE" id="PS50113">
    <property type="entry name" value="PAC"/>
    <property type="match status" value="1"/>
</dbReference>
<dbReference type="GO" id="GO:0005524">
    <property type="term" value="F:ATP binding"/>
    <property type="evidence" value="ECO:0007669"/>
    <property type="project" value="UniProtKB-KW"/>
</dbReference>
<dbReference type="Proteomes" id="UP000308953">
    <property type="component" value="Unassembled WGS sequence"/>
</dbReference>
<evidence type="ECO:0000256" key="5">
    <source>
        <dbReference type="ARBA" id="ARBA00022553"/>
    </source>
</evidence>
<sequence length="1417" mass="157273">MRPLAGLSGNARARRRKLQPNMNPDAAQRGRQPSPSPRQRTNMRIEDSSAGSGGYFDLSNACDEGYRDHSPSSPLSIRIPSGPTMSETAFAAMQYLPMPLLVLSSEKTVVLANEAMGRLLGIDLQLPAVDSAGSNEQEDASSASDILGGVPMDSLGMDLLQNANPVWMRWVDFLNTIKQDAVDASAQSESKSDGGDITPTAESYDTAGLQSKPVPLTRANLARTTVHDAAVDVVFSTNRNPATGLPRSKEVNHDASGHIQSTVIITVWSADDTDYYTLVFTSAAETQSSSSRSSHRTVARTHTTFSSGLGSGSSSSSSGRRTQHQHRTSLSGSPSVFAPSPLPSGPPSLTTSAATPSLFSKSNRLKDALLNSLSDPAFAMWKDESFGIPNKAAVRMVYPDSDEGVTGVRDQRDFLSSYILWKEDFSELLPMSEFPIMHLMTTQKRFTNRRLGMHHPKTGAKIIYDVDGETITDSKTGEFLGGLVIFHNVTEYANTITAQKVQNERQFEDITNMIPQMIWTTTPTGQHDYYSRRWYEYTGLSVEQSLGSGWENPFHPDDMELTGKRWRHSLTTGEEYRTEYRCLSHDGEWRWMLGRAVPMKDESGKIAKWFGTCTDIHELVLAREDARQMRLQLLQVIEMAKITLWSVNSDRNLSMLEGAIVWNDNSKHSDEDIRNNAIGKNVYGLLDESAILDGDHHREYIENILSGKRLDETTELHLKESNRWVRTRFVPLQRVERNAGVEGDTFVDGVVAVSMDVTDLRKREEQLRERDRENSRLLAQSEAAKEASKMKSQFLANMSHEIRTPIAGVIGMSELLLDDTEGTLTEEQRECAENLQRSANGLLTVINDILDFSKVESGRLDIEDVQFDLNVVVRDVNKMLTFAAERKGLMYIDETQELERLKVMGDPGRLRQILTNLLTNSIKFTSEGSVKMQVRIREETAETVAVEFTVEDTGIGIEEEVRKRLFQPFSQADSSTARRFGGTGLGLTISKNLVELMHGEISLESSLGLGTKASFWIPFNKAPYLSGDSPPLDMGPIPHRLQSELSMSEYSGPQPPGSPLKPGIRQASVDSRRASPAQLDLPLGLSDEERRNTHVLVVEDNPINQQIALKTIKKLKFSVNAVWNGQEALDYLRKPESPDRPRPDVILMDVQMPIMDGYKATYTIRHCEPFVADQQIQNTPIVAMTASAIQGDREKCENAGMNDYLAKPVKGKTLEQMLLKWAVEKKRKAALSPPSAATQTPKPAGNPQDHPQSGPSRDTAHEEQQPDTEIRPTTSEQRASDVLSTKLNKLNFQNDSVFARSAETAESRSMDRLRNEEKAMQLRDQQLFASAATPKKLLGIPTETATQDSVTDDRPSKLTRENIEKLTRNGPLDHVVQPDVDTSSLDVTVDSIAQHRTGRPSIGARMKSDGDKTVLPD</sequence>
<dbReference type="PANTHER" id="PTHR45339:SF1">
    <property type="entry name" value="HYBRID SIGNAL TRANSDUCTION HISTIDINE KINASE J"/>
    <property type="match status" value="1"/>
</dbReference>
<dbReference type="EMBL" id="QZAV01000011">
    <property type="protein sequence ID" value="THX43512.1"/>
    <property type="molecule type" value="Genomic_DNA"/>
</dbReference>
<dbReference type="InterPro" id="IPR003661">
    <property type="entry name" value="HisK_dim/P_dom"/>
</dbReference>
<protein>
    <recommendedName>
        <fullName evidence="3">histidine kinase</fullName>
        <ecNumber evidence="3">2.7.13.3</ecNumber>
    </recommendedName>
</protein>
<feature type="region of interest" description="Disordered" evidence="13">
    <location>
        <begin position="1393"/>
        <end position="1417"/>
    </location>
</feature>
<dbReference type="GO" id="GO:1900745">
    <property type="term" value="P:positive regulation of p38MAPK cascade"/>
    <property type="evidence" value="ECO:0007669"/>
    <property type="project" value="UniProtKB-ARBA"/>
</dbReference>
<dbReference type="InterPro" id="IPR036097">
    <property type="entry name" value="HisK_dim/P_sf"/>
</dbReference>
<feature type="compositionally biased region" description="Basic and acidic residues" evidence="13">
    <location>
        <begin position="1258"/>
        <end position="1270"/>
    </location>
</feature>
<keyword evidence="4" id="KW-0963">Cytoplasm</keyword>
<evidence type="ECO:0000259" key="15">
    <source>
        <dbReference type="PROSITE" id="PS50110"/>
    </source>
</evidence>
<dbReference type="CDD" id="cd16922">
    <property type="entry name" value="HATPase_EvgS-ArcB-TorS-like"/>
    <property type="match status" value="1"/>
</dbReference>
<dbReference type="SUPFAM" id="SSF55874">
    <property type="entry name" value="ATPase domain of HSP90 chaperone/DNA topoisomerase II/histidine kinase"/>
    <property type="match status" value="1"/>
</dbReference>
<feature type="compositionally biased region" description="Basic and acidic residues" evidence="13">
    <location>
        <begin position="1406"/>
        <end position="1417"/>
    </location>
</feature>
<accession>A0A4S9F7T7</accession>
<dbReference type="SUPFAM" id="SSF55785">
    <property type="entry name" value="PYP-like sensor domain (PAS domain)"/>
    <property type="match status" value="2"/>
</dbReference>
<evidence type="ECO:0000256" key="12">
    <source>
        <dbReference type="PROSITE-ProRule" id="PRU00169"/>
    </source>
</evidence>
<dbReference type="SMART" id="SM00388">
    <property type="entry name" value="HisKA"/>
    <property type="match status" value="1"/>
</dbReference>
<feature type="domain" description="Histidine kinase" evidence="14">
    <location>
        <begin position="797"/>
        <end position="1021"/>
    </location>
</feature>
<comment type="function">
    <text evidence="11">Involved in the control of the SAPK-dependent transcriptional response to peroxide stress. Regulates sty1 activity.</text>
</comment>
<dbReference type="SMART" id="SM00091">
    <property type="entry name" value="PAS"/>
    <property type="match status" value="2"/>
</dbReference>
<dbReference type="GO" id="GO:0005737">
    <property type="term" value="C:cytoplasm"/>
    <property type="evidence" value="ECO:0007669"/>
    <property type="project" value="UniProtKB-SubCell"/>
</dbReference>
<evidence type="ECO:0000256" key="9">
    <source>
        <dbReference type="ARBA" id="ARBA00022840"/>
    </source>
</evidence>
<keyword evidence="5 12" id="KW-0597">Phosphoprotein</keyword>
<dbReference type="Pfam" id="PF02518">
    <property type="entry name" value="HATPase_c"/>
    <property type="match status" value="1"/>
</dbReference>
<keyword evidence="8" id="KW-0418">Kinase</keyword>
<dbReference type="InterPro" id="IPR011006">
    <property type="entry name" value="CheY-like_superfamily"/>
</dbReference>
<evidence type="ECO:0000313" key="19">
    <source>
        <dbReference type="Proteomes" id="UP000308953"/>
    </source>
</evidence>
<dbReference type="CDD" id="cd17546">
    <property type="entry name" value="REC_hyHK_CKI1_RcsC-like"/>
    <property type="match status" value="1"/>
</dbReference>
<dbReference type="SMART" id="SM00387">
    <property type="entry name" value="HATPase_c"/>
    <property type="match status" value="1"/>
</dbReference>
<keyword evidence="10" id="KW-0902">Two-component regulatory system</keyword>
<dbReference type="InterPro" id="IPR036890">
    <property type="entry name" value="HATPase_C_sf"/>
</dbReference>
<evidence type="ECO:0000256" key="10">
    <source>
        <dbReference type="ARBA" id="ARBA00023012"/>
    </source>
</evidence>
<dbReference type="Gene3D" id="3.30.450.20">
    <property type="entry name" value="PAS domain"/>
    <property type="match status" value="2"/>
</dbReference>
<organism evidence="18 19">
    <name type="scientific">Aureobasidium pullulans</name>
    <name type="common">Black yeast</name>
    <name type="synonym">Pullularia pullulans</name>
    <dbReference type="NCBI Taxonomy" id="5580"/>
    <lineage>
        <taxon>Eukaryota</taxon>
        <taxon>Fungi</taxon>
        <taxon>Dikarya</taxon>
        <taxon>Ascomycota</taxon>
        <taxon>Pezizomycotina</taxon>
        <taxon>Dothideomycetes</taxon>
        <taxon>Dothideomycetidae</taxon>
        <taxon>Dothideales</taxon>
        <taxon>Saccotheciaceae</taxon>
        <taxon>Aureobasidium</taxon>
    </lineage>
</organism>
<dbReference type="CDD" id="cd00082">
    <property type="entry name" value="HisKA"/>
    <property type="match status" value="1"/>
</dbReference>
<evidence type="ECO:0000256" key="3">
    <source>
        <dbReference type="ARBA" id="ARBA00012438"/>
    </source>
</evidence>
<dbReference type="CDD" id="cd00130">
    <property type="entry name" value="PAS"/>
    <property type="match status" value="1"/>
</dbReference>
<dbReference type="InterPro" id="IPR000700">
    <property type="entry name" value="PAS-assoc_C"/>
</dbReference>
<dbReference type="InterPro" id="IPR000014">
    <property type="entry name" value="PAS"/>
</dbReference>
<dbReference type="PANTHER" id="PTHR45339">
    <property type="entry name" value="HYBRID SIGNAL TRANSDUCTION HISTIDINE KINASE J"/>
    <property type="match status" value="1"/>
</dbReference>
<dbReference type="SUPFAM" id="SSF47384">
    <property type="entry name" value="Homodimeric domain of signal transducing histidine kinase"/>
    <property type="match status" value="1"/>
</dbReference>
<comment type="caution">
    <text evidence="18">The sequence shown here is derived from an EMBL/GenBank/DDBJ whole genome shotgun (WGS) entry which is preliminary data.</text>
</comment>
<feature type="compositionally biased region" description="Low complexity" evidence="13">
    <location>
        <begin position="29"/>
        <end position="40"/>
    </location>
</feature>
<dbReference type="EC" id="2.7.13.3" evidence="3"/>
<evidence type="ECO:0000259" key="17">
    <source>
        <dbReference type="PROSITE" id="PS50113"/>
    </source>
</evidence>
<dbReference type="FunFam" id="3.30.565.10:FF:000010">
    <property type="entry name" value="Sensor histidine kinase RcsC"/>
    <property type="match status" value="1"/>
</dbReference>
<feature type="domain" description="PAC" evidence="17">
    <location>
        <begin position="576"/>
        <end position="628"/>
    </location>
</feature>
<evidence type="ECO:0000259" key="14">
    <source>
        <dbReference type="PROSITE" id="PS50109"/>
    </source>
</evidence>
<comment type="subcellular location">
    <subcellularLocation>
        <location evidence="2">Cytoplasm</location>
    </subcellularLocation>
</comment>
<evidence type="ECO:0000256" key="11">
    <source>
        <dbReference type="ARBA" id="ARBA00054109"/>
    </source>
</evidence>
<dbReference type="Pfam" id="PF00512">
    <property type="entry name" value="HisKA"/>
    <property type="match status" value="1"/>
</dbReference>
<comment type="catalytic activity">
    <reaction evidence="1">
        <text>ATP + protein L-histidine = ADP + protein N-phospho-L-histidine.</text>
        <dbReference type="EC" id="2.7.13.3"/>
    </reaction>
</comment>
<dbReference type="InterPro" id="IPR013655">
    <property type="entry name" value="PAS_fold_3"/>
</dbReference>
<dbReference type="PROSITE" id="PS50109">
    <property type="entry name" value="HIS_KIN"/>
    <property type="match status" value="1"/>
</dbReference>
<evidence type="ECO:0000256" key="1">
    <source>
        <dbReference type="ARBA" id="ARBA00000085"/>
    </source>
</evidence>
<dbReference type="GO" id="GO:0000155">
    <property type="term" value="F:phosphorelay sensor kinase activity"/>
    <property type="evidence" value="ECO:0007669"/>
    <property type="project" value="InterPro"/>
</dbReference>
<dbReference type="SMART" id="SM00448">
    <property type="entry name" value="REC"/>
    <property type="match status" value="1"/>
</dbReference>
<dbReference type="Gene3D" id="3.40.50.2300">
    <property type="match status" value="1"/>
</dbReference>
<feature type="compositionally biased region" description="Polar residues" evidence="13">
    <location>
        <begin position="1271"/>
        <end position="1281"/>
    </location>
</feature>
<evidence type="ECO:0000256" key="13">
    <source>
        <dbReference type="SAM" id="MobiDB-lite"/>
    </source>
</evidence>
<dbReference type="PRINTS" id="PR00344">
    <property type="entry name" value="BCTRLSENSOR"/>
</dbReference>
<dbReference type="InterPro" id="IPR005467">
    <property type="entry name" value="His_kinase_dom"/>
</dbReference>
<feature type="compositionally biased region" description="Low complexity" evidence="13">
    <location>
        <begin position="300"/>
        <end position="319"/>
    </location>
</feature>
<dbReference type="InterPro" id="IPR001610">
    <property type="entry name" value="PAC"/>
</dbReference>
<keyword evidence="7" id="KW-0547">Nucleotide-binding</keyword>
<evidence type="ECO:0000256" key="7">
    <source>
        <dbReference type="ARBA" id="ARBA00022741"/>
    </source>
</evidence>
<reference evidence="18 19" key="1">
    <citation type="submission" date="2018-10" db="EMBL/GenBank/DDBJ databases">
        <title>Fifty Aureobasidium pullulans genomes reveal a recombining polyextremotolerant generalist.</title>
        <authorList>
            <person name="Gostincar C."/>
            <person name="Turk M."/>
            <person name="Zajc J."/>
            <person name="Gunde-Cimerman N."/>
        </authorList>
    </citation>
    <scope>NUCLEOTIDE SEQUENCE [LARGE SCALE GENOMIC DNA]</scope>
    <source>
        <strain evidence="18 19">EXF-9785</strain>
    </source>
</reference>
<dbReference type="InterPro" id="IPR035965">
    <property type="entry name" value="PAS-like_dom_sf"/>
</dbReference>
<evidence type="ECO:0000259" key="16">
    <source>
        <dbReference type="PROSITE" id="PS50112"/>
    </source>
</evidence>
<dbReference type="InterPro" id="IPR003594">
    <property type="entry name" value="HATPase_dom"/>
</dbReference>
<dbReference type="PROSITE" id="PS50112">
    <property type="entry name" value="PAS"/>
    <property type="match status" value="1"/>
</dbReference>
<feature type="domain" description="PAS" evidence="16">
    <location>
        <begin position="503"/>
        <end position="573"/>
    </location>
</feature>
<gene>
    <name evidence="18" type="ORF">D6D10_01090</name>
</gene>
<dbReference type="NCBIfam" id="TIGR00229">
    <property type="entry name" value="sensory_box"/>
    <property type="match status" value="1"/>
</dbReference>
<evidence type="ECO:0000256" key="6">
    <source>
        <dbReference type="ARBA" id="ARBA00022679"/>
    </source>
</evidence>
<dbReference type="InterPro" id="IPR004358">
    <property type="entry name" value="Sig_transdc_His_kin-like_C"/>
</dbReference>
<dbReference type="Gene3D" id="3.30.565.10">
    <property type="entry name" value="Histidine kinase-like ATPase, C-terminal domain"/>
    <property type="match status" value="1"/>
</dbReference>
<dbReference type="Gene3D" id="1.10.287.130">
    <property type="match status" value="1"/>
</dbReference>
<dbReference type="InterPro" id="IPR001789">
    <property type="entry name" value="Sig_transdc_resp-reg_receiver"/>
</dbReference>
<feature type="region of interest" description="Disordered" evidence="13">
    <location>
        <begin position="286"/>
        <end position="355"/>
    </location>
</feature>
<evidence type="ECO:0000256" key="4">
    <source>
        <dbReference type="ARBA" id="ARBA00022490"/>
    </source>
</evidence>
<evidence type="ECO:0000256" key="2">
    <source>
        <dbReference type="ARBA" id="ARBA00004496"/>
    </source>
</evidence>
<feature type="region of interest" description="Disordered" evidence="13">
    <location>
        <begin position="1229"/>
        <end position="1281"/>
    </location>
</feature>
<keyword evidence="6" id="KW-0808">Transferase</keyword>
<dbReference type="FunFam" id="3.30.450.20:FF:000099">
    <property type="entry name" value="Sensory box sensor histidine kinase"/>
    <property type="match status" value="1"/>
</dbReference>
<dbReference type="SUPFAM" id="SSF52172">
    <property type="entry name" value="CheY-like"/>
    <property type="match status" value="1"/>
</dbReference>
<name>A0A4S9F7T7_AURPU</name>
<feature type="region of interest" description="Disordered" evidence="13">
    <location>
        <begin position="1047"/>
        <end position="1076"/>
    </location>
</feature>